<dbReference type="AlphaFoldDB" id="G9YDK8"/>
<accession>G9YDK8</accession>
<gene>
    <name evidence="1" type="ORF">HMPREF0454_04711</name>
</gene>
<dbReference type="Proteomes" id="UP000005959">
    <property type="component" value="Unassembled WGS sequence"/>
</dbReference>
<organism evidence="1 2">
    <name type="scientific">Hafnia alvei ATCC 51873</name>
    <dbReference type="NCBI Taxonomy" id="1002364"/>
    <lineage>
        <taxon>Bacteria</taxon>
        <taxon>Pseudomonadati</taxon>
        <taxon>Pseudomonadota</taxon>
        <taxon>Gammaproteobacteria</taxon>
        <taxon>Enterobacterales</taxon>
        <taxon>Hafniaceae</taxon>
        <taxon>Hafnia</taxon>
    </lineage>
</organism>
<comment type="caution">
    <text evidence="1">The sequence shown here is derived from an EMBL/GenBank/DDBJ whole genome shotgun (WGS) entry which is preliminary data.</text>
</comment>
<evidence type="ECO:0000313" key="2">
    <source>
        <dbReference type="Proteomes" id="UP000005959"/>
    </source>
</evidence>
<evidence type="ECO:0000313" key="1">
    <source>
        <dbReference type="EMBL" id="EHM37718.1"/>
    </source>
</evidence>
<dbReference type="EMBL" id="AGCI01000113">
    <property type="protein sequence ID" value="EHM37718.1"/>
    <property type="molecule type" value="Genomic_DNA"/>
</dbReference>
<dbReference type="HOGENOM" id="CLU_2825123_0_0_6"/>
<protein>
    <submittedName>
        <fullName evidence="1">Uncharacterized protein</fullName>
    </submittedName>
</protein>
<sequence>MIPKYSACCASASGFSDQTSQENALLLEQFGWRNKLLSGGLFIDKTNLLGYIAKESRWKSEHRIAD</sequence>
<reference evidence="1 2" key="1">
    <citation type="submission" date="2011-08" db="EMBL/GenBank/DDBJ databases">
        <authorList>
            <person name="Weinstock G."/>
            <person name="Sodergren E."/>
            <person name="Clifton S."/>
            <person name="Fulton L."/>
            <person name="Fulton B."/>
            <person name="Courtney L."/>
            <person name="Fronick C."/>
            <person name="Harrison M."/>
            <person name="Strong C."/>
            <person name="Farmer C."/>
            <person name="Delahaunty K."/>
            <person name="Markovic C."/>
            <person name="Hall O."/>
            <person name="Minx P."/>
            <person name="Tomlinson C."/>
            <person name="Mitreva M."/>
            <person name="Hou S."/>
            <person name="Chen J."/>
            <person name="Wollam A."/>
            <person name="Pepin K.H."/>
            <person name="Johnson M."/>
            <person name="Bhonagiri V."/>
            <person name="Zhang X."/>
            <person name="Suruliraj S."/>
            <person name="Warren W."/>
            <person name="Chinwalla A."/>
            <person name="Mardis E.R."/>
            <person name="Wilson R.K."/>
        </authorList>
    </citation>
    <scope>NUCLEOTIDE SEQUENCE [LARGE SCALE GENOMIC DNA]</scope>
    <source>
        <strain evidence="1 2">ATCC 51873</strain>
    </source>
</reference>
<proteinExistence type="predicted"/>
<name>G9YDK8_HAFAL</name>